<accession>A0A5R9GMV9</accession>
<gene>
    <name evidence="3" type="ORF">FE782_03410</name>
</gene>
<dbReference type="AlphaFoldDB" id="A0A5R9GMV9"/>
<protein>
    <submittedName>
        <fullName evidence="3">Extracellular solute-binding protein</fullName>
    </submittedName>
</protein>
<evidence type="ECO:0000256" key="2">
    <source>
        <dbReference type="SAM" id="SignalP"/>
    </source>
</evidence>
<reference evidence="3 4" key="1">
    <citation type="submission" date="2019-05" db="EMBL/GenBank/DDBJ databases">
        <authorList>
            <person name="Narsing Rao M.P."/>
            <person name="Li W.J."/>
        </authorList>
    </citation>
    <scope>NUCLEOTIDE SEQUENCE [LARGE SCALE GENOMIC DNA]</scope>
    <source>
        <strain evidence="3 4">SYSU_K30003</strain>
    </source>
</reference>
<feature type="region of interest" description="Disordered" evidence="1">
    <location>
        <begin position="23"/>
        <end position="52"/>
    </location>
</feature>
<dbReference type="SUPFAM" id="SSF53850">
    <property type="entry name" value="Periplasmic binding protein-like II"/>
    <property type="match status" value="1"/>
</dbReference>
<proteinExistence type="predicted"/>
<dbReference type="PANTHER" id="PTHR43649:SF17">
    <property type="entry name" value="ABC TRANSPORTER SOLUTE BINDING PROTEIN-SUGAR TRANSPORT"/>
    <property type="match status" value="1"/>
</dbReference>
<sequence length="518" mass="58240">MYKWKRALSFALAAMLAACSAGTSSGGEGQGADETPGTANETPKTNEAEPKEIPKIYIYQNTGALNQKPEGSLPAKLEEMKRMYIEELGIEPIAIVPPNGAAEEKLNLMLGSSDEIDTFQGNWDEYASKGAIIPLNDLLDQYGQDIKNAWPEEAWEYMTDKEGNIWGIPRGTPAVHYPIWIRTDWLAKLNLDMPKTLDELEAVMKAFKEQDPDGNGKDDTIPMMTDLNGIKNALLGGYTEHGNSNWIDPADQKVKPFELAPGYKEFVAKMADWYQKGYIYKESFAKFDALELLKTNRVGTSSMWYSRITLLFPQIKGNLPEGANYEIVRGIEGPMGKPMTASRGSTASMVITKKAKHPDAVMKFINHQYQDIPAHSLTAAFGDNWRFIGDSNFEIELIEPEIQYAGEYMVSLGTATETKYAFQDPIKKMHADYLNKELGKLDVAKMPVDATIMYDKQKLQDNIPTLGDIDRLRNEELVKFVTGARPLSEFDQFIDQLQKVGLDQWIAEHTRQYNELKK</sequence>
<evidence type="ECO:0000256" key="1">
    <source>
        <dbReference type="SAM" id="MobiDB-lite"/>
    </source>
</evidence>
<organism evidence="3 4">
    <name type="scientific">Paenibacillus antri</name>
    <dbReference type="NCBI Taxonomy" id="2582848"/>
    <lineage>
        <taxon>Bacteria</taxon>
        <taxon>Bacillati</taxon>
        <taxon>Bacillota</taxon>
        <taxon>Bacilli</taxon>
        <taxon>Bacillales</taxon>
        <taxon>Paenibacillaceae</taxon>
        <taxon>Paenibacillus</taxon>
    </lineage>
</organism>
<dbReference type="RefSeq" id="WP_138192532.1">
    <property type="nucleotide sequence ID" value="NZ_VCIW01000002.1"/>
</dbReference>
<evidence type="ECO:0000313" key="3">
    <source>
        <dbReference type="EMBL" id="TLS53335.1"/>
    </source>
</evidence>
<dbReference type="Proteomes" id="UP000309676">
    <property type="component" value="Unassembled WGS sequence"/>
</dbReference>
<keyword evidence="2" id="KW-0732">Signal</keyword>
<dbReference type="InterPro" id="IPR050490">
    <property type="entry name" value="Bact_solute-bd_prot1"/>
</dbReference>
<comment type="caution">
    <text evidence="3">The sequence shown here is derived from an EMBL/GenBank/DDBJ whole genome shotgun (WGS) entry which is preliminary data.</text>
</comment>
<dbReference type="Gene3D" id="3.40.190.10">
    <property type="entry name" value="Periplasmic binding protein-like II"/>
    <property type="match status" value="2"/>
</dbReference>
<keyword evidence="4" id="KW-1185">Reference proteome</keyword>
<dbReference type="Pfam" id="PF01547">
    <property type="entry name" value="SBP_bac_1"/>
    <property type="match status" value="1"/>
</dbReference>
<dbReference type="PANTHER" id="PTHR43649">
    <property type="entry name" value="ARABINOSE-BINDING PROTEIN-RELATED"/>
    <property type="match status" value="1"/>
</dbReference>
<name>A0A5R9GMV9_9BACL</name>
<feature type="signal peptide" evidence="2">
    <location>
        <begin position="1"/>
        <end position="26"/>
    </location>
</feature>
<dbReference type="EMBL" id="VCIW01000002">
    <property type="protein sequence ID" value="TLS53335.1"/>
    <property type="molecule type" value="Genomic_DNA"/>
</dbReference>
<dbReference type="PROSITE" id="PS51257">
    <property type="entry name" value="PROKAR_LIPOPROTEIN"/>
    <property type="match status" value="1"/>
</dbReference>
<dbReference type="InterPro" id="IPR006059">
    <property type="entry name" value="SBP"/>
</dbReference>
<feature type="chain" id="PRO_5039466069" evidence="2">
    <location>
        <begin position="27"/>
        <end position="518"/>
    </location>
</feature>
<dbReference type="OrthoDB" id="2057339at2"/>
<evidence type="ECO:0000313" key="4">
    <source>
        <dbReference type="Proteomes" id="UP000309676"/>
    </source>
</evidence>